<feature type="compositionally biased region" description="Basic residues" evidence="1">
    <location>
        <begin position="109"/>
        <end position="118"/>
    </location>
</feature>
<dbReference type="AlphaFoldDB" id="A0A380JAG3"/>
<dbReference type="InterPro" id="IPR016787">
    <property type="entry name" value="UCP021328"/>
</dbReference>
<evidence type="ECO:0000313" key="3">
    <source>
        <dbReference type="Proteomes" id="UP000254082"/>
    </source>
</evidence>
<gene>
    <name evidence="2" type="ORF">NCTC11391_00047</name>
</gene>
<keyword evidence="3" id="KW-1185">Reference proteome</keyword>
<organism evidence="2 3">
    <name type="scientific">Streptococcus downei MFe28</name>
    <dbReference type="NCBI Taxonomy" id="764290"/>
    <lineage>
        <taxon>Bacteria</taxon>
        <taxon>Bacillati</taxon>
        <taxon>Bacillota</taxon>
        <taxon>Bacilli</taxon>
        <taxon>Lactobacillales</taxon>
        <taxon>Streptococcaceae</taxon>
        <taxon>Streptococcus</taxon>
    </lineage>
</organism>
<dbReference type="Pfam" id="PF11208">
    <property type="entry name" value="DUF2992"/>
    <property type="match status" value="1"/>
</dbReference>
<accession>A0A380JAG3</accession>
<dbReference type="Proteomes" id="UP000254082">
    <property type="component" value="Unassembled WGS sequence"/>
</dbReference>
<sequence>MKMTVYFDGGFWYALLEYQDKKLGYQAFRYSFGKEPKDKEVFDFINRRLSQWMRRQEELGLVIDEPDKSMSHKSINPKRMQREVSRQMKKPALSSKAQRAMQASYELLKKKKKASKRQQKQEYKEKQFQLKQEKRRQKKRGH</sequence>
<feature type="region of interest" description="Disordered" evidence="1">
    <location>
        <begin position="63"/>
        <end position="142"/>
    </location>
</feature>
<dbReference type="PIRSF" id="PIRSF021328">
    <property type="entry name" value="UCP021328"/>
    <property type="match status" value="1"/>
</dbReference>
<protein>
    <submittedName>
        <fullName evidence="2">Protein of uncharacterized function (DUF2992)</fullName>
    </submittedName>
</protein>
<dbReference type="RefSeq" id="WP_002998975.1">
    <property type="nucleotide sequence ID" value="NZ_UHFA01000002.1"/>
</dbReference>
<evidence type="ECO:0000256" key="1">
    <source>
        <dbReference type="SAM" id="MobiDB-lite"/>
    </source>
</evidence>
<reference evidence="2 3" key="1">
    <citation type="submission" date="2018-06" db="EMBL/GenBank/DDBJ databases">
        <authorList>
            <consortium name="Pathogen Informatics"/>
            <person name="Doyle S."/>
        </authorList>
    </citation>
    <scope>NUCLEOTIDE SEQUENCE [LARGE SCALE GENOMIC DNA]</scope>
    <source>
        <strain evidence="3">NCTC 11391</strain>
    </source>
</reference>
<dbReference type="EMBL" id="UHFA01000002">
    <property type="protein sequence ID" value="SUN35075.1"/>
    <property type="molecule type" value="Genomic_DNA"/>
</dbReference>
<feature type="compositionally biased region" description="Basic residues" evidence="1">
    <location>
        <begin position="133"/>
        <end position="142"/>
    </location>
</feature>
<proteinExistence type="predicted"/>
<dbReference type="OrthoDB" id="4570726at2"/>
<name>A0A380JAG3_STRDO</name>
<feature type="compositionally biased region" description="Basic and acidic residues" evidence="1">
    <location>
        <begin position="119"/>
        <end position="132"/>
    </location>
</feature>
<evidence type="ECO:0000313" key="2">
    <source>
        <dbReference type="EMBL" id="SUN35075.1"/>
    </source>
</evidence>